<keyword evidence="3" id="KW-1185">Reference proteome</keyword>
<proteinExistence type="predicted"/>
<gene>
    <name evidence="2" type="ORF">PVAP13_9KG633401</name>
</gene>
<reference evidence="2" key="1">
    <citation type="submission" date="2020-05" db="EMBL/GenBank/DDBJ databases">
        <title>WGS assembly of Panicum virgatum.</title>
        <authorList>
            <person name="Lovell J.T."/>
            <person name="Jenkins J."/>
            <person name="Shu S."/>
            <person name="Juenger T.E."/>
            <person name="Schmutz J."/>
        </authorList>
    </citation>
    <scope>NUCLEOTIDE SEQUENCE</scope>
    <source>
        <strain evidence="2">AP13</strain>
    </source>
</reference>
<accession>A0A8T0P5L0</accession>
<dbReference type="EMBL" id="CM029053">
    <property type="protein sequence ID" value="KAG2553984.1"/>
    <property type="molecule type" value="Genomic_DNA"/>
</dbReference>
<dbReference type="AlphaFoldDB" id="A0A8T0P5L0"/>
<organism evidence="2 3">
    <name type="scientific">Panicum virgatum</name>
    <name type="common">Blackwell switchgrass</name>
    <dbReference type="NCBI Taxonomy" id="38727"/>
    <lineage>
        <taxon>Eukaryota</taxon>
        <taxon>Viridiplantae</taxon>
        <taxon>Streptophyta</taxon>
        <taxon>Embryophyta</taxon>
        <taxon>Tracheophyta</taxon>
        <taxon>Spermatophyta</taxon>
        <taxon>Magnoliopsida</taxon>
        <taxon>Liliopsida</taxon>
        <taxon>Poales</taxon>
        <taxon>Poaceae</taxon>
        <taxon>PACMAD clade</taxon>
        <taxon>Panicoideae</taxon>
        <taxon>Panicodae</taxon>
        <taxon>Paniceae</taxon>
        <taxon>Panicinae</taxon>
        <taxon>Panicum</taxon>
        <taxon>Panicum sect. Hiantes</taxon>
    </lineage>
</organism>
<evidence type="ECO:0000313" key="3">
    <source>
        <dbReference type="Proteomes" id="UP000823388"/>
    </source>
</evidence>
<sequence length="124" mass="13261">MPSSSAAALHNRALESAGLHCIIHLHPIPKKRRGGNDPSLAATSYHGKGQAPGRLMVQGRGEQASTTGGRHGGQAEPARPLEGLRSVQLLEVSAVMFPSTQFGHLSLDRDARFAALLHAYTYMR</sequence>
<name>A0A8T0P5L0_PANVG</name>
<dbReference type="Proteomes" id="UP000823388">
    <property type="component" value="Chromosome 9K"/>
</dbReference>
<evidence type="ECO:0000256" key="1">
    <source>
        <dbReference type="SAM" id="MobiDB-lite"/>
    </source>
</evidence>
<feature type="region of interest" description="Disordered" evidence="1">
    <location>
        <begin position="28"/>
        <end position="82"/>
    </location>
</feature>
<comment type="caution">
    <text evidence="2">The sequence shown here is derived from an EMBL/GenBank/DDBJ whole genome shotgun (WGS) entry which is preliminary data.</text>
</comment>
<evidence type="ECO:0000313" key="2">
    <source>
        <dbReference type="EMBL" id="KAG2553984.1"/>
    </source>
</evidence>
<protein>
    <submittedName>
        <fullName evidence="2">Uncharacterized protein</fullName>
    </submittedName>
</protein>